<dbReference type="EMBL" id="PSZP01000041">
    <property type="protein sequence ID" value="TCG10488.1"/>
    <property type="molecule type" value="Genomic_DNA"/>
</dbReference>
<proteinExistence type="predicted"/>
<dbReference type="RefSeq" id="WP_131613756.1">
    <property type="nucleotide sequence ID" value="NZ_PSZP01000041.1"/>
</dbReference>
<keyword evidence="1" id="KW-0472">Membrane</keyword>
<feature type="transmembrane region" description="Helical" evidence="1">
    <location>
        <begin position="6"/>
        <end position="28"/>
    </location>
</feature>
<sequence>MGLADIILWSVSITLSVFSIIFAGWAAYSSSKANTRLRDTISAEWVVNETAKLFFDQIKELQKHNAKAITKLEGEVTYKTYATYSAHTRFKIIPKVSQKVLLKTDYSELTKKYIELKKLLDQQFIEQVDLKMLSSQAHIPASVKKQLIKYHKTIAAYTREILSDYVAESSR</sequence>
<evidence type="ECO:0000256" key="1">
    <source>
        <dbReference type="SAM" id="Phobius"/>
    </source>
</evidence>
<gene>
    <name evidence="2" type="ORF">C4B25_03970</name>
</gene>
<name>A0A4V6N9J5_9MOLU</name>
<dbReference type="OrthoDB" id="9827150at2"/>
<dbReference type="AlphaFoldDB" id="A0A4V6N9J5"/>
<evidence type="ECO:0000313" key="3">
    <source>
        <dbReference type="Proteomes" id="UP000291072"/>
    </source>
</evidence>
<accession>A0A4V6N9J5</accession>
<keyword evidence="3" id="KW-1185">Reference proteome</keyword>
<evidence type="ECO:0000313" key="2">
    <source>
        <dbReference type="EMBL" id="TCG10488.1"/>
    </source>
</evidence>
<organism evidence="2 3">
    <name type="scientific">Mycoplasma todarodis</name>
    <dbReference type="NCBI Taxonomy" id="1937191"/>
    <lineage>
        <taxon>Bacteria</taxon>
        <taxon>Bacillati</taxon>
        <taxon>Mycoplasmatota</taxon>
        <taxon>Mollicutes</taxon>
        <taxon>Mycoplasmataceae</taxon>
        <taxon>Mycoplasma</taxon>
    </lineage>
</organism>
<dbReference type="Proteomes" id="UP000291072">
    <property type="component" value="Unassembled WGS sequence"/>
</dbReference>
<reference evidence="2 3" key="1">
    <citation type="submission" date="2018-02" db="EMBL/GenBank/DDBJ databases">
        <title>Mycoplasma marinum and Mycoplasma todarodis sp. nov., moderately halophilic and psychrotolerant mycoplasmas isolated from cephalopods.</title>
        <authorList>
            <person name="Viver T."/>
        </authorList>
    </citation>
    <scope>NUCLEOTIDE SEQUENCE [LARGE SCALE GENOMIC DNA]</scope>
    <source>
        <strain evidence="2 3">5H</strain>
    </source>
</reference>
<protein>
    <submittedName>
        <fullName evidence="2">Uncharacterized protein</fullName>
    </submittedName>
</protein>
<keyword evidence="1" id="KW-1133">Transmembrane helix</keyword>
<comment type="caution">
    <text evidence="2">The sequence shown here is derived from an EMBL/GenBank/DDBJ whole genome shotgun (WGS) entry which is preliminary data.</text>
</comment>
<keyword evidence="1" id="KW-0812">Transmembrane</keyword>